<accession>A0ABQ7ZHG9</accession>
<evidence type="ECO:0000313" key="2">
    <source>
        <dbReference type="EMBL" id="KAH0879648.1"/>
    </source>
</evidence>
<feature type="region of interest" description="Disordered" evidence="1">
    <location>
        <begin position="118"/>
        <end position="145"/>
    </location>
</feature>
<evidence type="ECO:0000313" key="3">
    <source>
        <dbReference type="Proteomes" id="UP000824890"/>
    </source>
</evidence>
<keyword evidence="3" id="KW-1185">Reference proteome</keyword>
<name>A0ABQ7ZHG9_BRANA</name>
<protein>
    <submittedName>
        <fullName evidence="2">Uncharacterized protein</fullName>
    </submittedName>
</protein>
<reference evidence="2 3" key="1">
    <citation type="submission" date="2021-05" db="EMBL/GenBank/DDBJ databases">
        <title>Genome Assembly of Synthetic Allotetraploid Brassica napus Reveals Homoeologous Exchanges between Subgenomes.</title>
        <authorList>
            <person name="Davis J.T."/>
        </authorList>
    </citation>
    <scope>NUCLEOTIDE SEQUENCE [LARGE SCALE GENOMIC DNA]</scope>
    <source>
        <strain evidence="3">cv. Da-Ae</strain>
        <tissue evidence="2">Seedling</tissue>
    </source>
</reference>
<organism evidence="2 3">
    <name type="scientific">Brassica napus</name>
    <name type="common">Rape</name>
    <dbReference type="NCBI Taxonomy" id="3708"/>
    <lineage>
        <taxon>Eukaryota</taxon>
        <taxon>Viridiplantae</taxon>
        <taxon>Streptophyta</taxon>
        <taxon>Embryophyta</taxon>
        <taxon>Tracheophyta</taxon>
        <taxon>Spermatophyta</taxon>
        <taxon>Magnoliopsida</taxon>
        <taxon>eudicotyledons</taxon>
        <taxon>Gunneridae</taxon>
        <taxon>Pentapetalae</taxon>
        <taxon>rosids</taxon>
        <taxon>malvids</taxon>
        <taxon>Brassicales</taxon>
        <taxon>Brassicaceae</taxon>
        <taxon>Brassiceae</taxon>
        <taxon>Brassica</taxon>
    </lineage>
</organism>
<sequence length="155" mass="17247">MGNVVKLPVSAIYDEQQKAKTRKRRPLYTPPPRLARAASLVNGSSSTSSTVAEAVSNHDPLVDAHRRLIGEVFFLRNQVQNMLAHRDLLIQQRRQDGSSGRNGWRSEWNTGTLKKSIVDICSGPGEPTSRRGVSPGLPPRDPLWGRDSRRILLSE</sequence>
<gene>
    <name evidence="2" type="ORF">HID58_067042</name>
</gene>
<dbReference type="Proteomes" id="UP000824890">
    <property type="component" value="Unassembled WGS sequence"/>
</dbReference>
<dbReference type="EMBL" id="JAGKQM010000015">
    <property type="protein sequence ID" value="KAH0879648.1"/>
    <property type="molecule type" value="Genomic_DNA"/>
</dbReference>
<evidence type="ECO:0000256" key="1">
    <source>
        <dbReference type="SAM" id="MobiDB-lite"/>
    </source>
</evidence>
<proteinExistence type="predicted"/>
<comment type="caution">
    <text evidence="2">The sequence shown here is derived from an EMBL/GenBank/DDBJ whole genome shotgun (WGS) entry which is preliminary data.</text>
</comment>